<dbReference type="Pfam" id="PF03595">
    <property type="entry name" value="SLAC1"/>
    <property type="match status" value="1"/>
</dbReference>
<evidence type="ECO:0000256" key="1">
    <source>
        <dbReference type="ARBA" id="ARBA00004141"/>
    </source>
</evidence>
<keyword evidence="4 5" id="KW-0472">Membrane</keyword>
<feature type="transmembrane region" description="Helical" evidence="5">
    <location>
        <begin position="101"/>
        <end position="120"/>
    </location>
</feature>
<dbReference type="InterPro" id="IPR038665">
    <property type="entry name" value="Voltage-dep_anion_channel_sf"/>
</dbReference>
<evidence type="ECO:0000256" key="3">
    <source>
        <dbReference type="ARBA" id="ARBA00022989"/>
    </source>
</evidence>
<feature type="transmembrane region" description="Helical" evidence="5">
    <location>
        <begin position="7"/>
        <end position="31"/>
    </location>
</feature>
<dbReference type="PANTHER" id="PTHR37955">
    <property type="entry name" value="TELLURITE RESISTANCE PROTEIN TEHA"/>
    <property type="match status" value="1"/>
</dbReference>
<protein>
    <submittedName>
        <fullName evidence="6">TDT family transporter</fullName>
    </submittedName>
</protein>
<accession>A0ABS0Z9P8</accession>
<comment type="subcellular location">
    <subcellularLocation>
        <location evidence="1">Membrane</location>
        <topology evidence="1">Multi-pass membrane protein</topology>
    </subcellularLocation>
</comment>
<dbReference type="EMBL" id="JAEMUH010000005">
    <property type="protein sequence ID" value="MBJ7550378.1"/>
    <property type="molecule type" value="Genomic_DNA"/>
</dbReference>
<feature type="transmembrane region" description="Helical" evidence="5">
    <location>
        <begin position="37"/>
        <end position="60"/>
    </location>
</feature>
<feature type="transmembrane region" description="Helical" evidence="5">
    <location>
        <begin position="249"/>
        <end position="265"/>
    </location>
</feature>
<feature type="transmembrane region" description="Helical" evidence="5">
    <location>
        <begin position="217"/>
        <end position="242"/>
    </location>
</feature>
<evidence type="ECO:0000313" key="7">
    <source>
        <dbReference type="Proteomes" id="UP000598488"/>
    </source>
</evidence>
<keyword evidence="7" id="KW-1185">Reference proteome</keyword>
<keyword evidence="3 5" id="KW-1133">Transmembrane helix</keyword>
<feature type="transmembrane region" description="Helical" evidence="5">
    <location>
        <begin position="161"/>
        <end position="181"/>
    </location>
</feature>
<comment type="caution">
    <text evidence="6">The sequence shown here is derived from an EMBL/GenBank/DDBJ whole genome shotgun (WGS) entry which is preliminary data.</text>
</comment>
<dbReference type="RefSeq" id="WP_199462003.1">
    <property type="nucleotide sequence ID" value="NZ_JAEMUH010000005.1"/>
</dbReference>
<proteinExistence type="predicted"/>
<name>A0ABS0Z9P8_9GAMM</name>
<evidence type="ECO:0000256" key="2">
    <source>
        <dbReference type="ARBA" id="ARBA00022692"/>
    </source>
</evidence>
<dbReference type="Proteomes" id="UP000598488">
    <property type="component" value="Unassembled WGS sequence"/>
</dbReference>
<feature type="transmembrane region" description="Helical" evidence="5">
    <location>
        <begin position="285"/>
        <end position="311"/>
    </location>
</feature>
<evidence type="ECO:0000313" key="6">
    <source>
        <dbReference type="EMBL" id="MBJ7550378.1"/>
    </source>
</evidence>
<dbReference type="PANTHER" id="PTHR37955:SF1">
    <property type="entry name" value="DEP DOMAIN-CONTAINING PROTEIN"/>
    <property type="match status" value="1"/>
</dbReference>
<dbReference type="CDD" id="cd09325">
    <property type="entry name" value="TDT_C4-dicarb_trans"/>
    <property type="match status" value="1"/>
</dbReference>
<keyword evidence="2 5" id="KW-0812">Transmembrane</keyword>
<dbReference type="InterPro" id="IPR004695">
    <property type="entry name" value="SLAC1/Mae1/Ssu1/TehA"/>
</dbReference>
<evidence type="ECO:0000256" key="5">
    <source>
        <dbReference type="SAM" id="Phobius"/>
    </source>
</evidence>
<dbReference type="InterPro" id="IPR052951">
    <property type="entry name" value="Tellurite_res_ion_channel"/>
</dbReference>
<feature type="transmembrane region" description="Helical" evidence="5">
    <location>
        <begin position="132"/>
        <end position="149"/>
    </location>
</feature>
<sequence>MNTVRQALLNAPTPLAGLSLGMASLSAVLHHVMPDLWWLRLGLLGFAVMLLLLLTTKFILHPKSLWRDLSHPVVGSVVPTFAMAAMVISLALTAWSSAFALALWSAAVVAHLMFLVAFIWHRVRARSLKELIPSWFVPPVGLSVAALTVPDTQYLGLVKGVVWFGLSSYAALLPFMLYRLITGEGLPDQAKPTLAILAAPASLTLTAYLTVMEQPSFLLVMILLGVALLMTCVIYASLWHLLALPFSPGYAAFTFPLVISPTALFKASEVFSQHVWLSEYAKQLYWIATIELVIAGLMVAYVVTRFAWCYLIKSHVRQGGRVSV</sequence>
<dbReference type="Gene3D" id="1.50.10.150">
    <property type="entry name" value="Voltage-dependent anion channel"/>
    <property type="match status" value="1"/>
</dbReference>
<reference evidence="6 7" key="1">
    <citation type="submission" date="2020-12" db="EMBL/GenBank/DDBJ databases">
        <title>Comparative genome analysis of fungal antagonists Marinomonas ostreistagni 398 and M. spartinae 468.</title>
        <authorList>
            <person name="Fields J.L."/>
            <person name="Mavrodi O.V."/>
            <person name="Biber P.D."/>
            <person name="Indest K.J."/>
            <person name="Mavrodi D.V."/>
        </authorList>
    </citation>
    <scope>NUCLEOTIDE SEQUENCE [LARGE SCALE GENOMIC DNA]</scope>
    <source>
        <strain evidence="6 7">USM7</strain>
    </source>
</reference>
<organism evidence="6 7">
    <name type="scientific">Marinomonas ostreistagni</name>
    <dbReference type="NCBI Taxonomy" id="359209"/>
    <lineage>
        <taxon>Bacteria</taxon>
        <taxon>Pseudomonadati</taxon>
        <taxon>Pseudomonadota</taxon>
        <taxon>Gammaproteobacteria</taxon>
        <taxon>Oceanospirillales</taxon>
        <taxon>Oceanospirillaceae</taxon>
        <taxon>Marinomonas</taxon>
    </lineage>
</organism>
<feature type="transmembrane region" description="Helical" evidence="5">
    <location>
        <begin position="193"/>
        <end position="211"/>
    </location>
</feature>
<evidence type="ECO:0000256" key="4">
    <source>
        <dbReference type="ARBA" id="ARBA00023136"/>
    </source>
</evidence>
<gene>
    <name evidence="6" type="ORF">JHD44_06765</name>
</gene>
<feature type="transmembrane region" description="Helical" evidence="5">
    <location>
        <begin position="72"/>
        <end position="95"/>
    </location>
</feature>